<name>A0AAE0BU15_9CHLO</name>
<dbReference type="EMBL" id="LGRX02033114">
    <property type="protein sequence ID" value="KAK3242833.1"/>
    <property type="molecule type" value="Genomic_DNA"/>
</dbReference>
<comment type="caution">
    <text evidence="2">The sequence shown here is derived from an EMBL/GenBank/DDBJ whole genome shotgun (WGS) entry which is preliminary data.</text>
</comment>
<reference evidence="2 3" key="1">
    <citation type="journal article" date="2015" name="Genome Biol. Evol.">
        <title>Comparative Genomics of a Bacterivorous Green Alga Reveals Evolutionary Causalities and Consequences of Phago-Mixotrophic Mode of Nutrition.</title>
        <authorList>
            <person name="Burns J.A."/>
            <person name="Paasch A."/>
            <person name="Narechania A."/>
            <person name="Kim E."/>
        </authorList>
    </citation>
    <scope>NUCLEOTIDE SEQUENCE [LARGE SCALE GENOMIC DNA]</scope>
    <source>
        <strain evidence="2 3">PLY_AMNH</strain>
    </source>
</reference>
<evidence type="ECO:0000313" key="3">
    <source>
        <dbReference type="Proteomes" id="UP001190700"/>
    </source>
</evidence>
<gene>
    <name evidence="2" type="ORF">CYMTET_47504</name>
</gene>
<feature type="compositionally biased region" description="Pro residues" evidence="1">
    <location>
        <begin position="31"/>
        <end position="43"/>
    </location>
</feature>
<keyword evidence="3" id="KW-1185">Reference proteome</keyword>
<evidence type="ECO:0000313" key="2">
    <source>
        <dbReference type="EMBL" id="KAK3242833.1"/>
    </source>
</evidence>
<feature type="region of interest" description="Disordered" evidence="1">
    <location>
        <begin position="24"/>
        <end position="67"/>
    </location>
</feature>
<proteinExistence type="predicted"/>
<dbReference type="Proteomes" id="UP001190700">
    <property type="component" value="Unassembled WGS sequence"/>
</dbReference>
<protein>
    <submittedName>
        <fullName evidence="2">Uncharacterized protein</fullName>
    </submittedName>
</protein>
<organism evidence="2 3">
    <name type="scientific">Cymbomonas tetramitiformis</name>
    <dbReference type="NCBI Taxonomy" id="36881"/>
    <lineage>
        <taxon>Eukaryota</taxon>
        <taxon>Viridiplantae</taxon>
        <taxon>Chlorophyta</taxon>
        <taxon>Pyramimonadophyceae</taxon>
        <taxon>Pyramimonadales</taxon>
        <taxon>Pyramimonadaceae</taxon>
        <taxon>Cymbomonas</taxon>
    </lineage>
</organism>
<evidence type="ECO:0000256" key="1">
    <source>
        <dbReference type="SAM" id="MobiDB-lite"/>
    </source>
</evidence>
<sequence length="133" mass="14307">MLLTTTLTDGQSWYPGPSRPPFVLPYVGPASPSPPSPRYSPPSPEHEPEEVEQPALNGDHGSARGGLYIDDNYGMDLTTPLHRAGSSNIADILTQPLPPRAIFYENPSYYGLELQSEALDSGSGYGSAMDEVD</sequence>
<dbReference type="AlphaFoldDB" id="A0AAE0BU15"/>
<accession>A0AAE0BU15</accession>